<evidence type="ECO:0000313" key="14">
    <source>
        <dbReference type="Proteomes" id="UP000241912"/>
    </source>
</evidence>
<feature type="transmembrane region" description="Helical" evidence="10">
    <location>
        <begin position="209"/>
        <end position="229"/>
    </location>
</feature>
<dbReference type="GO" id="GO:0020037">
    <property type="term" value="F:heme binding"/>
    <property type="evidence" value="ECO:0007669"/>
    <property type="project" value="InterPro"/>
</dbReference>
<dbReference type="GO" id="GO:0015232">
    <property type="term" value="F:heme transmembrane transporter activity"/>
    <property type="evidence" value="ECO:0007669"/>
    <property type="project" value="InterPro"/>
</dbReference>
<evidence type="ECO:0000259" key="11">
    <source>
        <dbReference type="Pfam" id="PF01578"/>
    </source>
</evidence>
<reference evidence="13 14" key="1">
    <citation type="submission" date="2018-03" db="EMBL/GenBank/DDBJ databases">
        <title>Draft genome of Nitrosomonas supralitoralis APG5.</title>
        <authorList>
            <person name="Urakawa H."/>
            <person name="Lopez J.V."/>
        </authorList>
    </citation>
    <scope>NUCLEOTIDE SEQUENCE [LARGE SCALE GENOMIC DNA]</scope>
    <source>
        <strain evidence="13 14">APG5</strain>
    </source>
</reference>
<name>A0A2P7NYF5_9PROT</name>
<feature type="transmembrane region" description="Helical" evidence="10">
    <location>
        <begin position="489"/>
        <end position="511"/>
    </location>
</feature>
<dbReference type="InterPro" id="IPR003567">
    <property type="entry name" value="Cyt_c_biogenesis"/>
</dbReference>
<dbReference type="RefSeq" id="WP_106705731.1">
    <property type="nucleotide sequence ID" value="NZ_PXXU01000005.1"/>
</dbReference>
<dbReference type="InterPro" id="IPR002541">
    <property type="entry name" value="Cyt_c_assembly"/>
</dbReference>
<feature type="transmembrane region" description="Helical" evidence="10">
    <location>
        <begin position="41"/>
        <end position="62"/>
    </location>
</feature>
<dbReference type="EMBL" id="PXXU01000005">
    <property type="protein sequence ID" value="PSJ18484.1"/>
    <property type="molecule type" value="Genomic_DNA"/>
</dbReference>
<feature type="transmembrane region" description="Helical" evidence="10">
    <location>
        <begin position="6"/>
        <end position="29"/>
    </location>
</feature>
<gene>
    <name evidence="13" type="ORF">C7H79_02550</name>
</gene>
<keyword evidence="8 10" id="KW-0472">Membrane</keyword>
<dbReference type="Proteomes" id="UP000241912">
    <property type="component" value="Unassembled WGS sequence"/>
</dbReference>
<evidence type="ECO:0000256" key="3">
    <source>
        <dbReference type="ARBA" id="ARBA00022475"/>
    </source>
</evidence>
<feature type="domain" description="Cytochrome c-type biogenesis protein CcmF C-terminal" evidence="12">
    <location>
        <begin position="315"/>
        <end position="638"/>
    </location>
</feature>
<feature type="transmembrane region" description="Helical" evidence="10">
    <location>
        <begin position="425"/>
        <end position="443"/>
    </location>
</feature>
<sequence>MIPEIGNFSLILALLLATLQGTLPIIGAARGIPSWIALARPVVQGQFVFILIAFFCLAYSFVSSDFSVLNVANNSNTELPFHFRLAATWGSHEGSLLLWVLMLASWSVAVSVFSKQLPDDVVARVIGVLGLVSIGFLTFMLFTSNPFDRLLPAAMEGSDLNPLLQDFGMVVHPPMLYMGYVGFSVAFAFAIAALLSGKLDATWARWSRPWTIIAWVFLTIGIMLGSWWAYYELGWGGWWFWDPVENASFMPWLVGTALVHSLAVTEKRGSFKSWTVLLAITTFGLSLLGTFLVRSGVLTSVHAFATDPARGVFILGFLVIVISCALLLFAWRAPKVGLGGKFDLLSRESMLLANNILLLVAAASVMLGTLYPLIIDALGLGKLSVGPPFFEAVFVPIMTPAIFLIGIGPISRWKQMSLPALAVRLRWAFAISMISALITPFFMGEWKPMVSFGLLLSFWIIVCAFVNLKHRLNNSGEGNLFIRLSKQSRSYYGMHCAHIGVAVFIIGVTLVNSYETEKDVRMEIGSKVTVGDYVFQFNGTSDVVGPNYKAIKGDLSVFKDGQFIRNLYPEKRTYNASGMAMTEAAIDTGLFRDLYVALGEPLSNGAWVVRAYHKPFVDWIWFGCLLMAMGGITSITDRRYRLKVTKKKLDNASDIESEKQSAEVPATTVSATTKVELATETNKV</sequence>
<keyword evidence="4" id="KW-0997">Cell inner membrane</keyword>
<dbReference type="PRINTS" id="PR01410">
    <property type="entry name" value="CCBIOGENESIS"/>
</dbReference>
<evidence type="ECO:0000256" key="10">
    <source>
        <dbReference type="SAM" id="Phobius"/>
    </source>
</evidence>
<dbReference type="PANTHER" id="PTHR43653:SF1">
    <property type="entry name" value="CYTOCHROME C-TYPE BIOGENESIS PROTEIN CCMF"/>
    <property type="match status" value="1"/>
</dbReference>
<dbReference type="GO" id="GO:0017004">
    <property type="term" value="P:cytochrome complex assembly"/>
    <property type="evidence" value="ECO:0007669"/>
    <property type="project" value="UniProtKB-KW"/>
</dbReference>
<dbReference type="InterPro" id="IPR003568">
    <property type="entry name" value="Cyt_c_biogenesis_CcmF"/>
</dbReference>
<dbReference type="Pfam" id="PF01578">
    <property type="entry name" value="Cytochrom_C_asm"/>
    <property type="match status" value="1"/>
</dbReference>
<evidence type="ECO:0000256" key="5">
    <source>
        <dbReference type="ARBA" id="ARBA00022692"/>
    </source>
</evidence>
<dbReference type="NCBIfam" id="NF007691">
    <property type="entry name" value="PRK10369.1"/>
    <property type="match status" value="1"/>
</dbReference>
<accession>A0A2P7NYF5</accession>
<dbReference type="InterPro" id="IPR032523">
    <property type="entry name" value="CcmF_C"/>
</dbReference>
<feature type="transmembrane region" description="Helical" evidence="10">
    <location>
        <begin position="177"/>
        <end position="197"/>
    </location>
</feature>
<feature type="transmembrane region" description="Helical" evidence="10">
    <location>
        <begin position="96"/>
        <end position="114"/>
    </location>
</feature>
<evidence type="ECO:0000256" key="1">
    <source>
        <dbReference type="ARBA" id="ARBA00004429"/>
    </source>
</evidence>
<evidence type="ECO:0000259" key="12">
    <source>
        <dbReference type="Pfam" id="PF16327"/>
    </source>
</evidence>
<comment type="subcellular location">
    <subcellularLocation>
        <location evidence="1">Cell inner membrane</location>
        <topology evidence="1">Multi-pass membrane protein</topology>
    </subcellularLocation>
</comment>
<organism evidence="13 14">
    <name type="scientific">Nitrosomonas supralitoralis</name>
    <dbReference type="NCBI Taxonomy" id="2116706"/>
    <lineage>
        <taxon>Bacteria</taxon>
        <taxon>Pseudomonadati</taxon>
        <taxon>Pseudomonadota</taxon>
        <taxon>Betaproteobacteria</taxon>
        <taxon>Nitrosomonadales</taxon>
        <taxon>Nitrosomonadaceae</taxon>
        <taxon>Nitrosomonas</taxon>
    </lineage>
</organism>
<keyword evidence="14" id="KW-1185">Reference proteome</keyword>
<dbReference type="AlphaFoldDB" id="A0A2P7NYF5"/>
<evidence type="ECO:0000256" key="2">
    <source>
        <dbReference type="ARBA" id="ARBA00009186"/>
    </source>
</evidence>
<comment type="function">
    <text evidence="9">Required for the biogenesis of c-type cytochromes. Possible subunit of a heme lyase.</text>
</comment>
<dbReference type="PRINTS" id="PR01411">
    <property type="entry name" value="CCMFBIOGNSIS"/>
</dbReference>
<keyword evidence="6" id="KW-0201">Cytochrome c-type biogenesis</keyword>
<feature type="transmembrane region" description="Helical" evidence="10">
    <location>
        <begin position="313"/>
        <end position="331"/>
    </location>
</feature>
<keyword evidence="3" id="KW-1003">Cell membrane</keyword>
<keyword evidence="7 10" id="KW-1133">Transmembrane helix</keyword>
<evidence type="ECO:0000256" key="6">
    <source>
        <dbReference type="ARBA" id="ARBA00022748"/>
    </source>
</evidence>
<comment type="similarity">
    <text evidence="2">Belongs to the CcmF/CycK/Ccl1/NrfE/CcsA family.</text>
</comment>
<evidence type="ECO:0000256" key="4">
    <source>
        <dbReference type="ARBA" id="ARBA00022519"/>
    </source>
</evidence>
<feature type="domain" description="Cytochrome c assembly protein" evidence="11">
    <location>
        <begin position="89"/>
        <end position="295"/>
    </location>
</feature>
<dbReference type="Pfam" id="PF16327">
    <property type="entry name" value="CcmF_C"/>
    <property type="match status" value="1"/>
</dbReference>
<dbReference type="NCBIfam" id="TIGR00353">
    <property type="entry name" value="nrfE"/>
    <property type="match status" value="1"/>
</dbReference>
<keyword evidence="5 10" id="KW-0812">Transmembrane</keyword>
<feature type="transmembrane region" description="Helical" evidence="10">
    <location>
        <begin position="249"/>
        <end position="265"/>
    </location>
</feature>
<comment type="caution">
    <text evidence="13">The sequence shown here is derived from an EMBL/GenBank/DDBJ whole genome shotgun (WGS) entry which is preliminary data.</text>
</comment>
<protein>
    <submittedName>
        <fullName evidence="13">C-type cytochrome biogenesis protein CcmF</fullName>
    </submittedName>
</protein>
<dbReference type="PANTHER" id="PTHR43653">
    <property type="entry name" value="CYTOCHROME C ASSEMBLY PROTEIN-RELATED"/>
    <property type="match status" value="1"/>
</dbReference>
<feature type="transmembrane region" description="Helical" evidence="10">
    <location>
        <begin position="394"/>
        <end position="413"/>
    </location>
</feature>
<feature type="transmembrane region" description="Helical" evidence="10">
    <location>
        <begin position="449"/>
        <end position="468"/>
    </location>
</feature>
<evidence type="ECO:0000256" key="7">
    <source>
        <dbReference type="ARBA" id="ARBA00022989"/>
    </source>
</evidence>
<evidence type="ECO:0000256" key="9">
    <source>
        <dbReference type="ARBA" id="ARBA00037230"/>
    </source>
</evidence>
<proteinExistence type="inferred from homology"/>
<feature type="transmembrane region" description="Helical" evidence="10">
    <location>
        <begin position="274"/>
        <end position="293"/>
    </location>
</feature>
<dbReference type="OrthoDB" id="9761451at2"/>
<dbReference type="GO" id="GO:0005886">
    <property type="term" value="C:plasma membrane"/>
    <property type="evidence" value="ECO:0007669"/>
    <property type="project" value="UniProtKB-SubCell"/>
</dbReference>
<feature type="transmembrane region" description="Helical" evidence="10">
    <location>
        <begin position="352"/>
        <end position="374"/>
    </location>
</feature>
<evidence type="ECO:0000256" key="8">
    <source>
        <dbReference type="ARBA" id="ARBA00023136"/>
    </source>
</evidence>
<evidence type="ECO:0000313" key="13">
    <source>
        <dbReference type="EMBL" id="PSJ18484.1"/>
    </source>
</evidence>
<feature type="transmembrane region" description="Helical" evidence="10">
    <location>
        <begin position="121"/>
        <end position="142"/>
    </location>
</feature>
<feature type="transmembrane region" description="Helical" evidence="10">
    <location>
        <begin position="619"/>
        <end position="636"/>
    </location>
</feature>